<evidence type="ECO:0000259" key="3">
    <source>
        <dbReference type="PROSITE" id="PS50048"/>
    </source>
</evidence>
<dbReference type="SMART" id="SM00066">
    <property type="entry name" value="GAL4"/>
    <property type="match status" value="1"/>
</dbReference>
<keyword evidence="5" id="KW-1185">Reference proteome</keyword>
<dbReference type="GO" id="GO:0008270">
    <property type="term" value="F:zinc ion binding"/>
    <property type="evidence" value="ECO:0007669"/>
    <property type="project" value="InterPro"/>
</dbReference>
<dbReference type="InterPro" id="IPR053181">
    <property type="entry name" value="EcdB-like_regulator"/>
</dbReference>
<evidence type="ECO:0000313" key="5">
    <source>
        <dbReference type="Proteomes" id="UP000660729"/>
    </source>
</evidence>
<evidence type="ECO:0000313" key="4">
    <source>
        <dbReference type="EMBL" id="KAF7190715.1"/>
    </source>
</evidence>
<feature type="compositionally biased region" description="Polar residues" evidence="2">
    <location>
        <begin position="49"/>
        <end position="70"/>
    </location>
</feature>
<evidence type="ECO:0000256" key="2">
    <source>
        <dbReference type="SAM" id="MobiDB-lite"/>
    </source>
</evidence>
<dbReference type="CDD" id="cd00067">
    <property type="entry name" value="GAL4"/>
    <property type="match status" value="1"/>
</dbReference>
<dbReference type="EMBL" id="JABCIY010000168">
    <property type="protein sequence ID" value="KAF7190715.1"/>
    <property type="molecule type" value="Genomic_DNA"/>
</dbReference>
<dbReference type="PANTHER" id="PTHR47785">
    <property type="entry name" value="ZN(II)2CYS6 TRANSCRIPTION FACTOR (EUROFUNG)-RELATED-RELATED"/>
    <property type="match status" value="1"/>
</dbReference>
<feature type="region of interest" description="Disordered" evidence="2">
    <location>
        <begin position="142"/>
        <end position="164"/>
    </location>
</feature>
<dbReference type="Proteomes" id="UP000660729">
    <property type="component" value="Unassembled WGS sequence"/>
</dbReference>
<organism evidence="4 5">
    <name type="scientific">Pseudocercospora fuligena</name>
    <dbReference type="NCBI Taxonomy" id="685502"/>
    <lineage>
        <taxon>Eukaryota</taxon>
        <taxon>Fungi</taxon>
        <taxon>Dikarya</taxon>
        <taxon>Ascomycota</taxon>
        <taxon>Pezizomycotina</taxon>
        <taxon>Dothideomycetes</taxon>
        <taxon>Dothideomycetidae</taxon>
        <taxon>Mycosphaerellales</taxon>
        <taxon>Mycosphaerellaceae</taxon>
        <taxon>Pseudocercospora</taxon>
    </lineage>
</organism>
<protein>
    <submittedName>
        <fullName evidence="4">Echinocandin B biosynthetic cluster transcription factor ecdB</fullName>
    </submittedName>
</protein>
<feature type="domain" description="Zn(2)-C6 fungal-type" evidence="3">
    <location>
        <begin position="82"/>
        <end position="112"/>
    </location>
</feature>
<dbReference type="OrthoDB" id="4685598at2759"/>
<dbReference type="CDD" id="cd12148">
    <property type="entry name" value="fungal_TF_MHR"/>
    <property type="match status" value="1"/>
</dbReference>
<proteinExistence type="predicted"/>
<dbReference type="Gene3D" id="4.10.240.10">
    <property type="entry name" value="Zn(2)-C6 fungal-type DNA-binding domain"/>
    <property type="match status" value="1"/>
</dbReference>
<dbReference type="PROSITE" id="PS00463">
    <property type="entry name" value="ZN2_CY6_FUNGAL_1"/>
    <property type="match status" value="1"/>
</dbReference>
<dbReference type="GO" id="GO:0000981">
    <property type="term" value="F:DNA-binding transcription factor activity, RNA polymerase II-specific"/>
    <property type="evidence" value="ECO:0007669"/>
    <property type="project" value="InterPro"/>
</dbReference>
<dbReference type="FunFam" id="4.10.240.10:FF:000008">
    <property type="entry name" value="C6 zinc finger domain-containing protein"/>
    <property type="match status" value="1"/>
</dbReference>
<evidence type="ECO:0000256" key="1">
    <source>
        <dbReference type="ARBA" id="ARBA00023242"/>
    </source>
</evidence>
<accession>A0A8H6VL40</accession>
<dbReference type="AlphaFoldDB" id="A0A8H6VL40"/>
<reference evidence="4" key="1">
    <citation type="submission" date="2020-04" db="EMBL/GenBank/DDBJ databases">
        <title>Draft genome resource of the tomato pathogen Pseudocercospora fuligena.</title>
        <authorList>
            <person name="Zaccaron A."/>
        </authorList>
    </citation>
    <scope>NUCLEOTIDE SEQUENCE</scope>
    <source>
        <strain evidence="4">PF001</strain>
    </source>
</reference>
<dbReference type="Pfam" id="PF00172">
    <property type="entry name" value="Zn_clus"/>
    <property type="match status" value="1"/>
</dbReference>
<dbReference type="InterPro" id="IPR036864">
    <property type="entry name" value="Zn2-C6_fun-type_DNA-bd_sf"/>
</dbReference>
<dbReference type="PROSITE" id="PS50048">
    <property type="entry name" value="ZN2_CY6_FUNGAL_2"/>
    <property type="match status" value="1"/>
</dbReference>
<dbReference type="SUPFAM" id="SSF57701">
    <property type="entry name" value="Zn2/Cys6 DNA-binding domain"/>
    <property type="match status" value="1"/>
</dbReference>
<name>A0A8H6VL40_9PEZI</name>
<feature type="compositionally biased region" description="Polar residues" evidence="2">
    <location>
        <begin position="16"/>
        <end position="25"/>
    </location>
</feature>
<feature type="region of interest" description="Disordered" evidence="2">
    <location>
        <begin position="1"/>
        <end position="74"/>
    </location>
</feature>
<feature type="compositionally biased region" description="Polar residues" evidence="2">
    <location>
        <begin position="154"/>
        <end position="164"/>
    </location>
</feature>
<sequence length="656" mass="72588">MEMMGSADSLDPRLSAEQTTQSNGSPYEDYPDGPPPLKRARPSFVKPAQKNNVQDNSLAESSQAGSSTSDPLDYPRRRATIACEVCRSRKSRCDGNRPKCKLCTELNAECVYREPGVKLDAGDKLILERLAHIEGLLQSTLLRSPTSGGGPISPATSNTASEDLQSKRLSASLAPGYGTLPLSGMGINLAINISTMPKAHTNHAVHLLQWPVIRDLVSKPCDPQALMQTELARPPLDLQPPYSLDLDLAGKPSSYARSFFEKVNVWYAVVNPCSWHAHFRTASAVGFRSGAETCVVLLVLALGQAAHSGHSISRLPEGQSVPGLDYFNAAWLVLPSLMIRNDALSAQCHILAAAYLLYIVRPLEAWNLLSNASIKLQLLLANQSAIPPQVKELSERVFWNALMIESDLLAELDLPHSGIVQFEDSMRLPRSFPYDATIAGADELPGEDDLWYFLAEIALRRLLNRVSHMIYSQKRTSIPSLEPVVAELEFQLNQWYEGLPPSIRFPRERLPARDQVQTVLRLRYFACRTIIFRPYIQAVLQDETLAQEPAVQTACQKCLEACVRQLENISAHHDGHLPYLWQGALSITSQTLLLMGATLSNVLSTLLPPRAQIDLVINDVVAELDKLGHLAPSIRLCADIVREAEDRRQVLMQRPR</sequence>
<dbReference type="InterPro" id="IPR001138">
    <property type="entry name" value="Zn2Cys6_DnaBD"/>
</dbReference>
<dbReference type="PANTHER" id="PTHR47785:SF2">
    <property type="entry name" value="ZN(II)2CYS6 TRANSCRIPTION FACTOR (EUROFUNG)"/>
    <property type="match status" value="1"/>
</dbReference>
<keyword evidence="1" id="KW-0539">Nucleus</keyword>
<comment type="caution">
    <text evidence="4">The sequence shown here is derived from an EMBL/GenBank/DDBJ whole genome shotgun (WGS) entry which is preliminary data.</text>
</comment>
<gene>
    <name evidence="4" type="ORF">HII31_07874</name>
</gene>